<name>A0A0P1P3F8_9BACT</name>
<organism evidence="3 4">
    <name type="scientific">Candidatus Chryseopegocella kryptomonas</name>
    <dbReference type="NCBI Taxonomy" id="1633643"/>
    <lineage>
        <taxon>Bacteria</taxon>
        <taxon>Pseudomonadati</taxon>
        <taxon>Candidatus Kryptoniota</taxon>
        <taxon>Candidatus Chryseopegocella</taxon>
    </lineage>
</organism>
<protein>
    <submittedName>
        <fullName evidence="3">FeoA domain-containing protein</fullName>
    </submittedName>
</protein>
<sequence>MRRKREIDNEIMRLIDAEPGMELEICELPLGNLKTQFVRLGVTEGSKVRCSHRLPGGTIIITKRHQEIAVGSEIAKKILVKKI</sequence>
<evidence type="ECO:0000259" key="2">
    <source>
        <dbReference type="SMART" id="SM00899"/>
    </source>
</evidence>
<dbReference type="RefSeq" id="WP_234697297.1">
    <property type="nucleotide sequence ID" value="NZ_CZVW01000032.1"/>
</dbReference>
<dbReference type="InterPro" id="IPR008988">
    <property type="entry name" value="Transcriptional_repressor_C"/>
</dbReference>
<proteinExistence type="predicted"/>
<feature type="domain" description="Ferrous iron transporter FeoA-like" evidence="2">
    <location>
        <begin position="12"/>
        <end position="82"/>
    </location>
</feature>
<dbReference type="Gene3D" id="2.30.30.90">
    <property type="match status" value="1"/>
</dbReference>
<dbReference type="InterPro" id="IPR038157">
    <property type="entry name" value="FeoA_core_dom"/>
</dbReference>
<dbReference type="SUPFAM" id="SSF50037">
    <property type="entry name" value="C-terminal domain of transcriptional repressors"/>
    <property type="match status" value="1"/>
</dbReference>
<gene>
    <name evidence="3" type="ORF">JGI23_01880</name>
</gene>
<dbReference type="AlphaFoldDB" id="A0A0P1P3F8"/>
<evidence type="ECO:0000313" key="4">
    <source>
        <dbReference type="Proteomes" id="UP000199197"/>
    </source>
</evidence>
<dbReference type="InterPro" id="IPR007167">
    <property type="entry name" value="Fe-transptr_FeoA-like"/>
</dbReference>
<dbReference type="EMBL" id="CZVW01000032">
    <property type="protein sequence ID" value="CUT05088.1"/>
    <property type="molecule type" value="Genomic_DNA"/>
</dbReference>
<keyword evidence="4" id="KW-1185">Reference proteome</keyword>
<reference evidence="4" key="1">
    <citation type="submission" date="2015-11" db="EMBL/GenBank/DDBJ databases">
        <authorList>
            <person name="Varghese N."/>
        </authorList>
    </citation>
    <scope>NUCLEOTIDE SEQUENCE [LARGE SCALE GENOMIC DNA]</scope>
    <source>
        <strain evidence="4">JGI-23</strain>
    </source>
</reference>
<dbReference type="GO" id="GO:0046914">
    <property type="term" value="F:transition metal ion binding"/>
    <property type="evidence" value="ECO:0007669"/>
    <property type="project" value="InterPro"/>
</dbReference>
<dbReference type="Pfam" id="PF04023">
    <property type="entry name" value="FeoA"/>
    <property type="match status" value="1"/>
</dbReference>
<dbReference type="Proteomes" id="UP000199197">
    <property type="component" value="Unassembled WGS sequence"/>
</dbReference>
<evidence type="ECO:0000256" key="1">
    <source>
        <dbReference type="ARBA" id="ARBA00023004"/>
    </source>
</evidence>
<keyword evidence="1" id="KW-0408">Iron</keyword>
<accession>A0A0P1P3F8</accession>
<evidence type="ECO:0000313" key="3">
    <source>
        <dbReference type="EMBL" id="CUT05088.1"/>
    </source>
</evidence>
<dbReference type="SMART" id="SM00899">
    <property type="entry name" value="FeoA"/>
    <property type="match status" value="1"/>
</dbReference>